<comment type="function">
    <text evidence="1 11">Assembles around the rod to form the L-ring and probably protects the motor/basal body from shearing forces during rotation.</text>
</comment>
<dbReference type="NCBIfam" id="NF001304">
    <property type="entry name" value="PRK00249.1-4"/>
    <property type="match status" value="1"/>
</dbReference>
<keyword evidence="6 11" id="KW-0472">Membrane</keyword>
<dbReference type="HAMAP" id="MF_00415">
    <property type="entry name" value="FlgH"/>
    <property type="match status" value="1"/>
</dbReference>
<evidence type="ECO:0000256" key="1">
    <source>
        <dbReference type="ARBA" id="ARBA00002591"/>
    </source>
</evidence>
<dbReference type="Pfam" id="PF02107">
    <property type="entry name" value="FlgH"/>
    <property type="match status" value="1"/>
</dbReference>
<organism evidence="12 13">
    <name type="scientific">Methylomonas defluvii</name>
    <dbReference type="NCBI Taxonomy" id="3045149"/>
    <lineage>
        <taxon>Bacteria</taxon>
        <taxon>Pseudomonadati</taxon>
        <taxon>Pseudomonadota</taxon>
        <taxon>Gammaproteobacteria</taxon>
        <taxon>Methylococcales</taxon>
        <taxon>Methylococcaceae</taxon>
        <taxon>Methylomonas</taxon>
    </lineage>
</organism>
<keyword evidence="9 11" id="KW-0998">Cell outer membrane</keyword>
<evidence type="ECO:0000256" key="2">
    <source>
        <dbReference type="ARBA" id="ARBA00004635"/>
    </source>
</evidence>
<dbReference type="RefSeq" id="WP_051670499.1">
    <property type="nucleotide sequence ID" value="NZ_JAXARY010000034.1"/>
</dbReference>
<evidence type="ECO:0000256" key="3">
    <source>
        <dbReference type="ARBA" id="ARBA00006929"/>
    </source>
</evidence>
<evidence type="ECO:0000256" key="4">
    <source>
        <dbReference type="ARBA" id="ARBA00011439"/>
    </source>
</evidence>
<keyword evidence="10 11" id="KW-0449">Lipoprotein</keyword>
<dbReference type="PANTHER" id="PTHR34933:SF1">
    <property type="entry name" value="FLAGELLAR L-RING PROTEIN"/>
    <property type="match status" value="1"/>
</dbReference>
<evidence type="ECO:0000256" key="5">
    <source>
        <dbReference type="ARBA" id="ARBA00022729"/>
    </source>
</evidence>
<name>A0ABU4UL44_9GAMM</name>
<comment type="caution">
    <text evidence="12">The sequence shown here is derived from an EMBL/GenBank/DDBJ whole genome shotgun (WGS) entry which is preliminary data.</text>
</comment>
<evidence type="ECO:0000256" key="7">
    <source>
        <dbReference type="ARBA" id="ARBA00023139"/>
    </source>
</evidence>
<evidence type="ECO:0000313" key="12">
    <source>
        <dbReference type="EMBL" id="MDX8130206.1"/>
    </source>
</evidence>
<accession>A0ABU4UL44</accession>
<evidence type="ECO:0000256" key="11">
    <source>
        <dbReference type="HAMAP-Rule" id="MF_00415"/>
    </source>
</evidence>
<protein>
    <recommendedName>
        <fullName evidence="11">Flagellar L-ring protein</fullName>
    </recommendedName>
    <alternativeName>
        <fullName evidence="11">Basal body L-ring protein</fullName>
    </alternativeName>
</protein>
<keyword evidence="5 11" id="KW-0732">Signal</keyword>
<dbReference type="PRINTS" id="PR01008">
    <property type="entry name" value="FLGLRINGFLGH"/>
</dbReference>
<evidence type="ECO:0000256" key="10">
    <source>
        <dbReference type="ARBA" id="ARBA00023288"/>
    </source>
</evidence>
<dbReference type="PANTHER" id="PTHR34933">
    <property type="entry name" value="FLAGELLAR L-RING PROTEIN"/>
    <property type="match status" value="1"/>
</dbReference>
<dbReference type="EMBL" id="JAXARY010000034">
    <property type="protein sequence ID" value="MDX8130206.1"/>
    <property type="molecule type" value="Genomic_DNA"/>
</dbReference>
<evidence type="ECO:0000256" key="9">
    <source>
        <dbReference type="ARBA" id="ARBA00023237"/>
    </source>
</evidence>
<evidence type="ECO:0000256" key="8">
    <source>
        <dbReference type="ARBA" id="ARBA00023143"/>
    </source>
</evidence>
<comment type="subunit">
    <text evidence="4 11">The basal body constitutes a major portion of the flagellar organelle and consists of four rings (L,P,S, and M) mounted on a central rod.</text>
</comment>
<evidence type="ECO:0000256" key="6">
    <source>
        <dbReference type="ARBA" id="ARBA00023136"/>
    </source>
</evidence>
<dbReference type="Proteomes" id="UP001284537">
    <property type="component" value="Unassembled WGS sequence"/>
</dbReference>
<dbReference type="InterPro" id="IPR000527">
    <property type="entry name" value="Flag_Lring"/>
</dbReference>
<sequence length="234" mass="24956">MNTFITRQAGGKILLVAAIALLAGCDTLPKRDPDFAPVQPADLRPPQQSNGAIYQAGYDMRLFEDHAARRVGDILTVTFDENTNATKQANSKASKNSDINIKGSAPTLFGVASEALLGHDLASSLEYSTDRSSEGKGDSRQSNRLTGSMSVTVVDVLPNGNLRVRGEKRVTLNDGSEYIRLSGIVRPIDINVANTLASSKVADATIMYTGDGALADSSKPGWISRILSSPLFPF</sequence>
<evidence type="ECO:0000313" key="13">
    <source>
        <dbReference type="Proteomes" id="UP001284537"/>
    </source>
</evidence>
<keyword evidence="13" id="KW-1185">Reference proteome</keyword>
<proteinExistence type="inferred from homology"/>
<reference evidence="12 13" key="1">
    <citation type="submission" date="2023-11" db="EMBL/GenBank/DDBJ databases">
        <authorList>
            <person name="Ouyang M.-Y."/>
        </authorList>
    </citation>
    <scope>NUCLEOTIDE SEQUENCE [LARGE SCALE GENOMIC DNA]</scope>
    <source>
        <strain evidence="12 13">OY6</strain>
    </source>
</reference>
<comment type="subcellular location">
    <subcellularLocation>
        <location evidence="11">Cell outer membrane</location>
        <topology evidence="11">Lipid-anchor</topology>
    </subcellularLocation>
    <subcellularLocation>
        <location evidence="11">Bacterial flagellum basal body</location>
    </subcellularLocation>
    <subcellularLocation>
        <location evidence="2">Membrane</location>
        <topology evidence="2">Lipid-anchor</topology>
    </subcellularLocation>
</comment>
<keyword evidence="8 11" id="KW-0975">Bacterial flagellum</keyword>
<keyword evidence="12" id="KW-0969">Cilium</keyword>
<keyword evidence="7" id="KW-0564">Palmitate</keyword>
<keyword evidence="12" id="KW-0966">Cell projection</keyword>
<comment type="similarity">
    <text evidence="3 11">Belongs to the FlgH family.</text>
</comment>
<dbReference type="PROSITE" id="PS51257">
    <property type="entry name" value="PROKAR_LIPOPROTEIN"/>
    <property type="match status" value="1"/>
</dbReference>
<gene>
    <name evidence="11 12" type="primary">flgH</name>
    <name evidence="12" type="ORF">QLH52_23145</name>
</gene>
<keyword evidence="12" id="KW-0282">Flagellum</keyword>